<keyword evidence="8" id="KW-0315">Glutamine amidotransferase</keyword>
<reference evidence="16 17" key="1">
    <citation type="journal article" date="2013" name="Antonie Van Leeuwenhoek">
        <title>Actinoplanes hulinensis sp. nov., a novel actinomycete isolated from soybean root (Glycine max (L.) Merr).</title>
        <authorList>
            <person name="Shen Y."/>
            <person name="Liu C."/>
            <person name="Wang X."/>
            <person name="Zhao J."/>
            <person name="Jia F."/>
            <person name="Zhang Y."/>
            <person name="Wang L."/>
            <person name="Yang D."/>
            <person name="Xiang W."/>
        </authorList>
    </citation>
    <scope>NUCLEOTIDE SEQUENCE [LARGE SCALE GENOMIC DNA]</scope>
    <source>
        <strain evidence="16 17">NEAU-M9</strain>
    </source>
</reference>
<evidence type="ECO:0000256" key="3">
    <source>
        <dbReference type="ARBA" id="ARBA00009716"/>
    </source>
</evidence>
<dbReference type="Proteomes" id="UP001519863">
    <property type="component" value="Unassembled WGS sequence"/>
</dbReference>
<accession>A0ABS7AZ76</accession>
<keyword evidence="10" id="KW-0408">Iron</keyword>
<dbReference type="EC" id="1.4.1.13" evidence="16"/>
<evidence type="ECO:0000256" key="12">
    <source>
        <dbReference type="ARBA" id="ARBA00023164"/>
    </source>
</evidence>
<dbReference type="InterPro" id="IPR002932">
    <property type="entry name" value="Glu_synthdom"/>
</dbReference>
<dbReference type="Gene3D" id="3.60.20.10">
    <property type="entry name" value="Glutamine Phosphoribosylpyrophosphate, subunit 1, domain 1"/>
    <property type="match status" value="1"/>
</dbReference>
<evidence type="ECO:0000256" key="9">
    <source>
        <dbReference type="ARBA" id="ARBA00023002"/>
    </source>
</evidence>
<evidence type="ECO:0000313" key="16">
    <source>
        <dbReference type="EMBL" id="MBW6434051.1"/>
    </source>
</evidence>
<dbReference type="PANTHER" id="PTHR11938">
    <property type="entry name" value="FAD NADPH DEHYDROGENASE/OXIDOREDUCTASE"/>
    <property type="match status" value="1"/>
</dbReference>
<evidence type="ECO:0000256" key="6">
    <source>
        <dbReference type="ARBA" id="ARBA00022643"/>
    </source>
</evidence>
<keyword evidence="17" id="KW-1185">Reference proteome</keyword>
<dbReference type="InterPro" id="IPR050711">
    <property type="entry name" value="ET-N_metabolism_enzyme"/>
</dbReference>
<evidence type="ECO:0000313" key="17">
    <source>
        <dbReference type="Proteomes" id="UP001519863"/>
    </source>
</evidence>
<dbReference type="Pfam" id="PF01493">
    <property type="entry name" value="GXGXG"/>
    <property type="match status" value="1"/>
</dbReference>
<organism evidence="16 17">
    <name type="scientific">Actinoplanes hulinensis</name>
    <dbReference type="NCBI Taxonomy" id="1144547"/>
    <lineage>
        <taxon>Bacteria</taxon>
        <taxon>Bacillati</taxon>
        <taxon>Actinomycetota</taxon>
        <taxon>Actinomycetes</taxon>
        <taxon>Micromonosporales</taxon>
        <taxon>Micromonosporaceae</taxon>
        <taxon>Actinoplanes</taxon>
    </lineage>
</organism>
<comment type="pathway">
    <text evidence="14">Amino-acid biosynthesis.</text>
</comment>
<dbReference type="RefSeq" id="WP_220143536.1">
    <property type="nucleotide sequence ID" value="NZ_JAHXZI010000004.1"/>
</dbReference>
<dbReference type="EMBL" id="JAHXZI010000004">
    <property type="protein sequence ID" value="MBW6434051.1"/>
    <property type="molecule type" value="Genomic_DNA"/>
</dbReference>
<evidence type="ECO:0000256" key="4">
    <source>
        <dbReference type="ARBA" id="ARBA00022605"/>
    </source>
</evidence>
<gene>
    <name evidence="16" type="primary">gltB</name>
    <name evidence="16" type="ORF">KZ829_09920</name>
</gene>
<keyword evidence="5" id="KW-0285">Flavoprotein</keyword>
<dbReference type="Gene3D" id="2.160.20.60">
    <property type="entry name" value="Glutamate synthase, alpha subunit, C-terminal domain"/>
    <property type="match status" value="1"/>
</dbReference>
<dbReference type="NCBIfam" id="NF008730">
    <property type="entry name" value="PRK11750.1"/>
    <property type="match status" value="1"/>
</dbReference>
<dbReference type="InterPro" id="IPR002489">
    <property type="entry name" value="Glu_synth_asu_C"/>
</dbReference>
<dbReference type="GO" id="GO:0004355">
    <property type="term" value="F:glutamate synthase (NADPH) activity"/>
    <property type="evidence" value="ECO:0007669"/>
    <property type="project" value="UniProtKB-EC"/>
</dbReference>
<dbReference type="Pfam" id="PF04898">
    <property type="entry name" value="Glu_syn_central"/>
    <property type="match status" value="1"/>
</dbReference>
<evidence type="ECO:0000256" key="7">
    <source>
        <dbReference type="ARBA" id="ARBA00022723"/>
    </source>
</evidence>
<dbReference type="SUPFAM" id="SSF56235">
    <property type="entry name" value="N-terminal nucleophile aminohydrolases (Ntn hydrolases)"/>
    <property type="match status" value="1"/>
</dbReference>
<keyword evidence="6" id="KW-0288">FMN</keyword>
<evidence type="ECO:0000256" key="8">
    <source>
        <dbReference type="ARBA" id="ARBA00022962"/>
    </source>
</evidence>
<dbReference type="InterPro" id="IPR017932">
    <property type="entry name" value="GATase_2_dom"/>
</dbReference>
<protein>
    <submittedName>
        <fullName evidence="16">Glutamate synthase large subunit</fullName>
        <ecNumber evidence="16">1.4.1.13</ecNumber>
    </submittedName>
</protein>
<feature type="domain" description="Glutamine amidotransferase type-2" evidence="15">
    <location>
        <begin position="29"/>
        <end position="431"/>
    </location>
</feature>
<evidence type="ECO:0000259" key="15">
    <source>
        <dbReference type="PROSITE" id="PS51278"/>
    </source>
</evidence>
<keyword evidence="13" id="KW-0003">3Fe-4S</keyword>
<dbReference type="PANTHER" id="PTHR11938:SF133">
    <property type="entry name" value="GLUTAMATE SYNTHASE (NADH)"/>
    <property type="match status" value="1"/>
</dbReference>
<name>A0ABS7AZ76_9ACTN</name>
<evidence type="ECO:0000256" key="2">
    <source>
        <dbReference type="ARBA" id="ARBA00001927"/>
    </source>
</evidence>
<dbReference type="InterPro" id="IPR036485">
    <property type="entry name" value="Glu_synth_asu_C_sf"/>
</dbReference>
<dbReference type="InterPro" id="IPR029055">
    <property type="entry name" value="Ntn_hydrolases_N"/>
</dbReference>
<dbReference type="SUPFAM" id="SSF51395">
    <property type="entry name" value="FMN-linked oxidoreductases"/>
    <property type="match status" value="1"/>
</dbReference>
<dbReference type="Gene3D" id="3.20.20.70">
    <property type="entry name" value="Aldolase class I"/>
    <property type="match status" value="2"/>
</dbReference>
<evidence type="ECO:0000256" key="5">
    <source>
        <dbReference type="ARBA" id="ARBA00022630"/>
    </source>
</evidence>
<dbReference type="CDD" id="cd00982">
    <property type="entry name" value="gltB_C"/>
    <property type="match status" value="1"/>
</dbReference>
<proteinExistence type="inferred from homology"/>
<comment type="cofactor">
    <cofactor evidence="2">
        <name>[3Fe-4S] cluster</name>
        <dbReference type="ChEBI" id="CHEBI:21137"/>
    </cofactor>
</comment>
<dbReference type="Pfam" id="PF01645">
    <property type="entry name" value="Glu_synthase"/>
    <property type="match status" value="1"/>
</dbReference>
<comment type="caution">
    <text evidence="16">The sequence shown here is derived from an EMBL/GenBank/DDBJ whole genome shotgun (WGS) entry which is preliminary data.</text>
</comment>
<evidence type="ECO:0000256" key="11">
    <source>
        <dbReference type="ARBA" id="ARBA00023014"/>
    </source>
</evidence>
<dbReference type="Pfam" id="PF00310">
    <property type="entry name" value="GATase_2"/>
    <property type="match status" value="1"/>
</dbReference>
<keyword evidence="7" id="KW-0479">Metal-binding</keyword>
<dbReference type="SUPFAM" id="SSF69336">
    <property type="entry name" value="Alpha subunit of glutamate synthase, C-terminal domain"/>
    <property type="match status" value="1"/>
</dbReference>
<dbReference type="PROSITE" id="PS51278">
    <property type="entry name" value="GATASE_TYPE_2"/>
    <property type="match status" value="1"/>
</dbReference>
<evidence type="ECO:0000256" key="13">
    <source>
        <dbReference type="ARBA" id="ARBA00023291"/>
    </source>
</evidence>
<keyword evidence="12" id="KW-0314">Glutamate biosynthesis</keyword>
<dbReference type="CDD" id="cd00713">
    <property type="entry name" value="GltS"/>
    <property type="match status" value="1"/>
</dbReference>
<evidence type="ECO:0000256" key="14">
    <source>
        <dbReference type="ARBA" id="ARBA00029440"/>
    </source>
</evidence>
<keyword evidence="11" id="KW-0411">Iron-sulfur</keyword>
<keyword evidence="9 16" id="KW-0560">Oxidoreductase</keyword>
<sequence>METPVTTGGPVAYPHPQGLYDPQSERDACGVAFVADIHGRRSHDVVAKGLSALIRLDHRGARGAEQNTGDGAGIMIQVPDAYYRATVGFELPPAGQYATGLVFLPTDPDDAVRAIKVFEKYVLVEGGEVLGWRDVPVDASDLGATAEDARPTIRQVFLAAHRLVDAPAGPAGEQLSGLELDRVAFCVRKQAERETSQRGVPAYFPSLSSRTITYKGMLTPEQLPAFFPELSDDRVDSAIALVHSRFSTNTFPSWPLAHPYRLIAHNGEINTIRGNKNWMAAREALLSSKRIPGNIKRLFPINSPEASDSASFDEVLELLHLAGRSLPHSVLMMIPEAWENDPDMDPARRAFYRFHASLMEPWDGPAAVAFTDGTVIGAVLDRNGLRPGRWWHTADGLVVLGSEAGVIDFEPEQVVAKGRLQPGKMFLVDTAAGRIVHDAEIKAELAAAEPYADWLHAGLIELEDLPAREHVIYTHDSVLRRQQVFGYTEEELKILVAPMARSGAEPLGSMGTDTPISPLSTRPRLLFDYFHQLFAQVTNPPLDAIREELVTSLSTTIGPEANLLDPGPASCRQIVLPYPVIDNDELAKILSIDEDGDLPGFKAVRVSGLYPLRDGAAGIKARLTQICRHVSEAIEDGVRILVLSDRDSNADLAPIPSLLLTAAVHQHLVREQTRTQVALVVESGDCREVHHAAVLIGYGAAAVNPYLAFESVDDLIATGGLVGVDPRKAVRNYVKALGKGVLKIMSKMGISTVSSYCGAQVFEAVGLDNKLLQRYFSGTSGRIGGVGLDGIHQEVKARHEKGYPANRAERAHRRLEVGGEYQWRREGELHLFNPETVFLLQHATRSKQYDVFKRYTDKVNELSAEAGHLRGLFRFDSDRTAVPIDEVEPASEIVKRFSTGAMSYGSISAESHETLAIAMNRLGAKSNTGEGGEDVERLYDPERRSAIKQIASGRFGVTSEYLVNADDLQIKMAQGAKPGEGGQLPGNKVWPWIAKTRHATPGVGLISPPPHHDIYSIEDLAQLVHDLKMVNPMSRVHVKLVSEIGVGTVAAGVAKLKADVILISGHDGGTGASPLNSLKHAGTPWELGLAEAQQTLLLNKLRDRVTVQVDGQLKTGRDVVVAALLGAEEFGFATAPLIVSGCIMMRVCHLDTCPVGIATQNPVLRERYTGKPEFVENFFMFLAEEVREILAELGFRSIDEAIGHAEVLNVVQAVDHWKAKGLDLAPVLYVPELPEGAARRGVVAQDHGLDKALDNQLIALAQPALTDGLPVHAELTTRNDQRSVGAMLGGEVSRRFGGNGLPDDTISFTLRGTGGNSFGAFLPRGVTLRLIGDSNDYVAKGLSGGRVVVRPAEEAPFTAEENTIAGNTLLYGATSGELFLRGRVGERFAVRNSGGHAVVEGVGDHGCEYMTGGIVVVLGPTGRNFAAGMSGGKAFLLDLDQNQVNPELVDLAPLTDDERDLLRSLVEKHHAETDSAVAGRLLKDWANAVERFTAVVPRDYKRVMELIKTAEAAGRNVDEAVMGVTSA</sequence>
<comment type="cofactor">
    <cofactor evidence="1">
        <name>FMN</name>
        <dbReference type="ChEBI" id="CHEBI:58210"/>
    </cofactor>
</comment>
<evidence type="ECO:0000256" key="1">
    <source>
        <dbReference type="ARBA" id="ARBA00001917"/>
    </source>
</evidence>
<dbReference type="InterPro" id="IPR006982">
    <property type="entry name" value="Glu_synth_centr_N"/>
</dbReference>
<keyword evidence="4" id="KW-0028">Amino-acid biosynthesis</keyword>
<dbReference type="InterPro" id="IPR013785">
    <property type="entry name" value="Aldolase_TIM"/>
</dbReference>
<evidence type="ECO:0000256" key="10">
    <source>
        <dbReference type="ARBA" id="ARBA00023004"/>
    </source>
</evidence>
<comment type="similarity">
    <text evidence="3">Belongs to the glutamate synthase family.</text>
</comment>
<dbReference type="CDD" id="cd02808">
    <property type="entry name" value="GltS_FMN"/>
    <property type="match status" value="1"/>
</dbReference>